<evidence type="ECO:0000256" key="1">
    <source>
        <dbReference type="SAM" id="MobiDB-lite"/>
    </source>
</evidence>
<feature type="region of interest" description="Disordered" evidence="1">
    <location>
        <begin position="92"/>
        <end position="115"/>
    </location>
</feature>
<dbReference type="Proteomes" id="UP001186944">
    <property type="component" value="Unassembled WGS sequence"/>
</dbReference>
<name>A0AA88YQR5_PINIB</name>
<dbReference type="EMBL" id="VSWD01000003">
    <property type="protein sequence ID" value="KAK3105918.1"/>
    <property type="molecule type" value="Genomic_DNA"/>
</dbReference>
<keyword evidence="3" id="KW-1185">Reference proteome</keyword>
<organism evidence="2 3">
    <name type="scientific">Pinctada imbricata</name>
    <name type="common">Atlantic pearl-oyster</name>
    <name type="synonym">Pinctada martensii</name>
    <dbReference type="NCBI Taxonomy" id="66713"/>
    <lineage>
        <taxon>Eukaryota</taxon>
        <taxon>Metazoa</taxon>
        <taxon>Spiralia</taxon>
        <taxon>Lophotrochozoa</taxon>
        <taxon>Mollusca</taxon>
        <taxon>Bivalvia</taxon>
        <taxon>Autobranchia</taxon>
        <taxon>Pteriomorphia</taxon>
        <taxon>Pterioida</taxon>
        <taxon>Pterioidea</taxon>
        <taxon>Pteriidae</taxon>
        <taxon>Pinctada</taxon>
    </lineage>
</organism>
<reference evidence="2" key="1">
    <citation type="submission" date="2019-08" db="EMBL/GenBank/DDBJ databases">
        <title>The improved chromosome-level genome for the pearl oyster Pinctada fucata martensii using PacBio sequencing and Hi-C.</title>
        <authorList>
            <person name="Zheng Z."/>
        </authorList>
    </citation>
    <scope>NUCLEOTIDE SEQUENCE</scope>
    <source>
        <strain evidence="2">ZZ-2019</strain>
        <tissue evidence="2">Adductor muscle</tissue>
    </source>
</reference>
<dbReference type="AlphaFoldDB" id="A0AA88YQR5"/>
<gene>
    <name evidence="2" type="ORF">FSP39_008530</name>
</gene>
<accession>A0AA88YQR5</accession>
<comment type="caution">
    <text evidence="2">The sequence shown here is derived from an EMBL/GenBank/DDBJ whole genome shotgun (WGS) entry which is preliminary data.</text>
</comment>
<protein>
    <submittedName>
        <fullName evidence="2">Uncharacterized protein</fullName>
    </submittedName>
</protein>
<evidence type="ECO:0000313" key="2">
    <source>
        <dbReference type="EMBL" id="KAK3105918.1"/>
    </source>
</evidence>
<sequence length="203" mass="22134">MTLDNQIPKIESGADNKEYVLGGIGSFNAPVVAGPPRPMTQILRPPTQITPDLRIIGQPSIRAPIQHIQLHPTTLGQPQKPRVVNNVPKTQRLCKSDSKEGSESSSHSVDPPCQGDTLEVYDLPNTMMRSEVEVILCNLVNAGAQIQYISSDPMTTANSPVSSFHRILAVFPNVNCASQIYQEHCSNSPSSTLFKLRYPSDSS</sequence>
<evidence type="ECO:0000313" key="3">
    <source>
        <dbReference type="Proteomes" id="UP001186944"/>
    </source>
</evidence>
<proteinExistence type="predicted"/>